<keyword evidence="1" id="KW-0808">Transferase</keyword>
<evidence type="ECO:0000313" key="8">
    <source>
        <dbReference type="Proteomes" id="UP001470230"/>
    </source>
</evidence>
<reference evidence="7 8" key="1">
    <citation type="submission" date="2024-04" db="EMBL/GenBank/DDBJ databases">
        <title>Tritrichomonas musculus Genome.</title>
        <authorList>
            <person name="Alves-Ferreira E."/>
            <person name="Grigg M."/>
            <person name="Lorenzi H."/>
            <person name="Galac M."/>
        </authorList>
    </citation>
    <scope>NUCLEOTIDE SEQUENCE [LARGE SCALE GENOMIC DNA]</scope>
    <source>
        <strain evidence="7 8">EAF2021</strain>
    </source>
</reference>
<dbReference type="CDD" id="cd13999">
    <property type="entry name" value="STKc_MAP3K-like"/>
    <property type="match status" value="1"/>
</dbReference>
<evidence type="ECO:0000256" key="1">
    <source>
        <dbReference type="ARBA" id="ARBA00022527"/>
    </source>
</evidence>
<dbReference type="PANTHER" id="PTHR11102">
    <property type="entry name" value="SEL-1-LIKE PROTEIN"/>
    <property type="match status" value="1"/>
</dbReference>
<evidence type="ECO:0000256" key="4">
    <source>
        <dbReference type="ARBA" id="ARBA00038101"/>
    </source>
</evidence>
<evidence type="ECO:0000256" key="3">
    <source>
        <dbReference type="ARBA" id="ARBA00022840"/>
    </source>
</evidence>
<evidence type="ECO:0000256" key="2">
    <source>
        <dbReference type="ARBA" id="ARBA00022741"/>
    </source>
</evidence>
<dbReference type="InterPro" id="IPR017441">
    <property type="entry name" value="Protein_kinase_ATP_BS"/>
</dbReference>
<dbReference type="PROSITE" id="PS00108">
    <property type="entry name" value="PROTEIN_KINASE_ST"/>
    <property type="match status" value="1"/>
</dbReference>
<keyword evidence="2 5" id="KW-0547">Nucleotide-binding</keyword>
<comment type="caution">
    <text evidence="7">The sequence shown here is derived from an EMBL/GenBank/DDBJ whole genome shotgun (WGS) entry which is preliminary data.</text>
</comment>
<dbReference type="InterPro" id="IPR006597">
    <property type="entry name" value="Sel1-like"/>
</dbReference>
<evidence type="ECO:0000259" key="6">
    <source>
        <dbReference type="PROSITE" id="PS50011"/>
    </source>
</evidence>
<name>A0ABR2HHW8_9EUKA</name>
<evidence type="ECO:0000313" key="7">
    <source>
        <dbReference type="EMBL" id="KAK8847807.1"/>
    </source>
</evidence>
<evidence type="ECO:0000256" key="5">
    <source>
        <dbReference type="PROSITE-ProRule" id="PRU10141"/>
    </source>
</evidence>
<dbReference type="SUPFAM" id="SSF56112">
    <property type="entry name" value="Protein kinase-like (PK-like)"/>
    <property type="match status" value="1"/>
</dbReference>
<dbReference type="InterPro" id="IPR011990">
    <property type="entry name" value="TPR-like_helical_dom_sf"/>
</dbReference>
<accession>A0ABR2HHW8</accession>
<comment type="similarity">
    <text evidence="4">Belongs to the sel-1 family.</text>
</comment>
<dbReference type="Pfam" id="PF00069">
    <property type="entry name" value="Pkinase"/>
    <property type="match status" value="1"/>
</dbReference>
<protein>
    <recommendedName>
        <fullName evidence="6">Protein kinase domain-containing protein</fullName>
    </recommendedName>
</protein>
<dbReference type="PANTHER" id="PTHR11102:SF160">
    <property type="entry name" value="ERAD-ASSOCIATED E3 UBIQUITIN-PROTEIN LIGASE COMPONENT HRD3"/>
    <property type="match status" value="1"/>
</dbReference>
<keyword evidence="1" id="KW-0418">Kinase</keyword>
<dbReference type="Gene3D" id="1.10.510.10">
    <property type="entry name" value="Transferase(Phosphotransferase) domain 1"/>
    <property type="match status" value="1"/>
</dbReference>
<dbReference type="PROSITE" id="PS00107">
    <property type="entry name" value="PROTEIN_KINASE_ATP"/>
    <property type="match status" value="1"/>
</dbReference>
<keyword evidence="1" id="KW-0723">Serine/threonine-protein kinase</keyword>
<dbReference type="Proteomes" id="UP001470230">
    <property type="component" value="Unassembled WGS sequence"/>
</dbReference>
<dbReference type="SMART" id="SM00671">
    <property type="entry name" value="SEL1"/>
    <property type="match status" value="9"/>
</dbReference>
<keyword evidence="3 5" id="KW-0067">ATP-binding</keyword>
<dbReference type="Gene3D" id="1.25.40.10">
    <property type="entry name" value="Tetratricopeptide repeat domain"/>
    <property type="match status" value="3"/>
</dbReference>
<sequence>MELDNFFFEPDDYTIADKPLGKGSFGKVYVAFNKVEKKSYAIKILKPEEKFTGKDQMSLMRESMILHKLKHPGIVRFIGVNFLSLKNPEIFEPSIITEYLPNGSLRNILDKEQACDADYEWTPTKKYISLYGIANALKYLHENKIIHRDVKPENILIDQDYNPRICDFGLSRCFPDALTKSGKMSMTNFIGTPLYMAPELLKGEHYNSSVDVYAYSILAYEIITGKKPFYELGKIECIPLLNKIMRGYRPKFTPFVTTKMKNLLMRCWSEKIEERPTFAEICELLKSDTSYFDEDIDEDEFNEYVEYCDEMTPTTQNQTFHINEVEKDNKKSIDSVVDDDLFRSLDELLGDAKERNPISSANHLLMSSEKGNCVSSYILGLLYESGHGVEQDFKRAKYYFKKSALRGNSNGFYRIGLDFYLGHATSHNYSKAFKYFQKAEKMGSSRGMGGIGLCYLNGEGVKQDYTKAFEYYQKSSELGNSYAMRNLGLCYSNGEGVKQDYTKAFEYYQKSSELGNSYAMCNLGLCYSNGRGVKQDYTKAIEYYQKSSELGNSYAMRNLGNCYSNGRGVKQDYTKAFEYYQKSSELGNSDAMCNLGNCYSNGEGVKQDYTKAFEYYQKSSELGNSDAMFNLGLCYSNGEGVKQDYTKAFEYYQKSSELGNSYAMCNLGNCYFNGRGVKQDYKKAIEYYQKSADLGNDCAKKALIDLKK</sequence>
<organism evidence="7 8">
    <name type="scientific">Tritrichomonas musculus</name>
    <dbReference type="NCBI Taxonomy" id="1915356"/>
    <lineage>
        <taxon>Eukaryota</taxon>
        <taxon>Metamonada</taxon>
        <taxon>Parabasalia</taxon>
        <taxon>Tritrichomonadida</taxon>
        <taxon>Tritrichomonadidae</taxon>
        <taxon>Tritrichomonas</taxon>
    </lineage>
</organism>
<keyword evidence="8" id="KW-1185">Reference proteome</keyword>
<dbReference type="InterPro" id="IPR001245">
    <property type="entry name" value="Ser-Thr/Tyr_kinase_cat_dom"/>
</dbReference>
<dbReference type="Pfam" id="PF08238">
    <property type="entry name" value="Sel1"/>
    <property type="match status" value="9"/>
</dbReference>
<feature type="domain" description="Protein kinase" evidence="6">
    <location>
        <begin position="14"/>
        <end position="292"/>
    </location>
</feature>
<dbReference type="InterPro" id="IPR050767">
    <property type="entry name" value="Sel1_AlgK"/>
</dbReference>
<dbReference type="SUPFAM" id="SSF81901">
    <property type="entry name" value="HCP-like"/>
    <property type="match status" value="2"/>
</dbReference>
<dbReference type="EMBL" id="JAPFFF010000027">
    <property type="protein sequence ID" value="KAK8847807.1"/>
    <property type="molecule type" value="Genomic_DNA"/>
</dbReference>
<proteinExistence type="inferred from homology"/>
<dbReference type="SMART" id="SM00220">
    <property type="entry name" value="S_TKc"/>
    <property type="match status" value="1"/>
</dbReference>
<dbReference type="InterPro" id="IPR008271">
    <property type="entry name" value="Ser/Thr_kinase_AS"/>
</dbReference>
<dbReference type="PROSITE" id="PS50011">
    <property type="entry name" value="PROTEIN_KINASE_DOM"/>
    <property type="match status" value="1"/>
</dbReference>
<feature type="binding site" evidence="5">
    <location>
        <position position="43"/>
    </location>
    <ligand>
        <name>ATP</name>
        <dbReference type="ChEBI" id="CHEBI:30616"/>
    </ligand>
</feature>
<dbReference type="InterPro" id="IPR019734">
    <property type="entry name" value="TPR_rpt"/>
</dbReference>
<dbReference type="InterPro" id="IPR000719">
    <property type="entry name" value="Prot_kinase_dom"/>
</dbReference>
<dbReference type="SMART" id="SM00028">
    <property type="entry name" value="TPR"/>
    <property type="match status" value="4"/>
</dbReference>
<dbReference type="PRINTS" id="PR00109">
    <property type="entry name" value="TYRKINASE"/>
</dbReference>
<gene>
    <name evidence="7" type="ORF">M9Y10_018839</name>
</gene>
<dbReference type="InterPro" id="IPR011009">
    <property type="entry name" value="Kinase-like_dom_sf"/>
</dbReference>